<sequence length="62" mass="6633">MAKQEGIVLATGGLFPIPVGATQTNLVPQSRAVARCANKELLSGLLPFSYIGLDWKIHPDLD</sequence>
<evidence type="ECO:0000313" key="2">
    <source>
        <dbReference type="Proteomes" id="UP000026960"/>
    </source>
</evidence>
<dbReference type="Gramene" id="OBART12G01040.1">
    <property type="protein sequence ID" value="OBART12G01040.1"/>
    <property type="gene ID" value="OBART12G01040"/>
</dbReference>
<dbReference type="PaxDb" id="65489-OBART12G01040.1"/>
<protein>
    <submittedName>
        <fullName evidence="1">Uncharacterized protein</fullName>
    </submittedName>
</protein>
<proteinExistence type="predicted"/>
<dbReference type="EnsemblPlants" id="OBART12G01040.1">
    <property type="protein sequence ID" value="OBART12G01040.1"/>
    <property type="gene ID" value="OBART12G01040"/>
</dbReference>
<dbReference type="HOGENOM" id="CLU_2908000_0_0_1"/>
<dbReference type="Proteomes" id="UP000026960">
    <property type="component" value="Chromosome 12"/>
</dbReference>
<accession>A0A0D3HQR4</accession>
<reference evidence="1" key="2">
    <citation type="submission" date="2015-03" db="UniProtKB">
        <authorList>
            <consortium name="EnsemblPlants"/>
        </authorList>
    </citation>
    <scope>IDENTIFICATION</scope>
</reference>
<organism evidence="1">
    <name type="scientific">Oryza barthii</name>
    <dbReference type="NCBI Taxonomy" id="65489"/>
    <lineage>
        <taxon>Eukaryota</taxon>
        <taxon>Viridiplantae</taxon>
        <taxon>Streptophyta</taxon>
        <taxon>Embryophyta</taxon>
        <taxon>Tracheophyta</taxon>
        <taxon>Spermatophyta</taxon>
        <taxon>Magnoliopsida</taxon>
        <taxon>Liliopsida</taxon>
        <taxon>Poales</taxon>
        <taxon>Poaceae</taxon>
        <taxon>BOP clade</taxon>
        <taxon>Oryzoideae</taxon>
        <taxon>Oryzeae</taxon>
        <taxon>Oryzinae</taxon>
        <taxon>Oryza</taxon>
    </lineage>
</organism>
<dbReference type="AlphaFoldDB" id="A0A0D3HQR4"/>
<evidence type="ECO:0000313" key="1">
    <source>
        <dbReference type="EnsemblPlants" id="OBART12G01040.1"/>
    </source>
</evidence>
<keyword evidence="2" id="KW-1185">Reference proteome</keyword>
<name>A0A0D3HQR4_9ORYZ</name>
<reference evidence="1" key="1">
    <citation type="journal article" date="2009" name="Rice">
        <title>De Novo Next Generation Sequencing of Plant Genomes.</title>
        <authorList>
            <person name="Rounsley S."/>
            <person name="Marri P.R."/>
            <person name="Yu Y."/>
            <person name="He R."/>
            <person name="Sisneros N."/>
            <person name="Goicoechea J.L."/>
            <person name="Lee S.J."/>
            <person name="Angelova A."/>
            <person name="Kudrna D."/>
            <person name="Luo M."/>
            <person name="Affourtit J."/>
            <person name="Desany B."/>
            <person name="Knight J."/>
            <person name="Niazi F."/>
            <person name="Egholm M."/>
            <person name="Wing R.A."/>
        </authorList>
    </citation>
    <scope>NUCLEOTIDE SEQUENCE [LARGE SCALE GENOMIC DNA]</scope>
    <source>
        <strain evidence="1">cv. IRGC 105608</strain>
    </source>
</reference>